<evidence type="ECO:0000256" key="1">
    <source>
        <dbReference type="SAM" id="SignalP"/>
    </source>
</evidence>
<protein>
    <submittedName>
        <fullName evidence="2">Uncharacterized protein</fullName>
    </submittedName>
</protein>
<feature type="chain" id="PRO_5008276235" evidence="1">
    <location>
        <begin position="19"/>
        <end position="261"/>
    </location>
</feature>
<proteinExistence type="predicted"/>
<organism evidence="2 3">
    <name type="scientific">Linnemannia elongata AG-77</name>
    <dbReference type="NCBI Taxonomy" id="1314771"/>
    <lineage>
        <taxon>Eukaryota</taxon>
        <taxon>Fungi</taxon>
        <taxon>Fungi incertae sedis</taxon>
        <taxon>Mucoromycota</taxon>
        <taxon>Mortierellomycotina</taxon>
        <taxon>Mortierellomycetes</taxon>
        <taxon>Mortierellales</taxon>
        <taxon>Mortierellaceae</taxon>
        <taxon>Linnemannia</taxon>
    </lineage>
</organism>
<dbReference type="Proteomes" id="UP000078512">
    <property type="component" value="Unassembled WGS sequence"/>
</dbReference>
<evidence type="ECO:0000313" key="3">
    <source>
        <dbReference type="Proteomes" id="UP000078512"/>
    </source>
</evidence>
<feature type="signal peptide" evidence="1">
    <location>
        <begin position="1"/>
        <end position="18"/>
    </location>
</feature>
<dbReference type="OrthoDB" id="2441166at2759"/>
<dbReference type="AlphaFoldDB" id="A0A197JSY8"/>
<name>A0A197JSY8_9FUNG</name>
<reference evidence="2 3" key="1">
    <citation type="submission" date="2016-05" db="EMBL/GenBank/DDBJ databases">
        <title>Genome sequencing reveals origins of a unique bacterial endosymbiosis in the earliest lineages of terrestrial Fungi.</title>
        <authorList>
            <consortium name="DOE Joint Genome Institute"/>
            <person name="Uehling J."/>
            <person name="Gryganskyi A."/>
            <person name="Hameed K."/>
            <person name="Tschaplinski T."/>
            <person name="Misztal P."/>
            <person name="Wu S."/>
            <person name="Desiro A."/>
            <person name="Vande Pol N."/>
            <person name="Du Z.-Y."/>
            <person name="Zienkiewicz A."/>
            <person name="Zienkiewicz K."/>
            <person name="Morin E."/>
            <person name="Tisserant E."/>
            <person name="Splivallo R."/>
            <person name="Hainaut M."/>
            <person name="Henrissat B."/>
            <person name="Ohm R."/>
            <person name="Kuo A."/>
            <person name="Yan J."/>
            <person name="Lipzen A."/>
            <person name="Nolan M."/>
            <person name="Labutti K."/>
            <person name="Barry K."/>
            <person name="Goldstein A."/>
            <person name="Labbe J."/>
            <person name="Schadt C."/>
            <person name="Tuskan G."/>
            <person name="Grigoriev I."/>
            <person name="Martin F."/>
            <person name="Vilgalys R."/>
            <person name="Bonito G."/>
        </authorList>
    </citation>
    <scope>NUCLEOTIDE SEQUENCE [LARGE SCALE GENOMIC DNA]</scope>
    <source>
        <strain evidence="2 3">AG-77</strain>
    </source>
</reference>
<gene>
    <name evidence="2" type="ORF">K457DRAFT_33074</name>
</gene>
<evidence type="ECO:0000313" key="2">
    <source>
        <dbReference type="EMBL" id="OAQ28315.1"/>
    </source>
</evidence>
<dbReference type="EMBL" id="KV442049">
    <property type="protein sequence ID" value="OAQ28315.1"/>
    <property type="molecule type" value="Genomic_DNA"/>
</dbReference>
<accession>A0A197JSY8</accession>
<sequence length="261" mass="28550">MLLIKTVVLLLSATAAMAADAVVSGAIFVGKDTSDPSADPLEVYRNPSNHVTAASSVLVFAANSAKFNPASQEPKALIQNLDQFVGKVDTFPGFTLRQSEEFSLELDGSLTQFEKTISERLEDTDIARALRNLVPDNAQDPSLTDWILSLVVVAKAEDSNDISVKLARVYLTISSDADAATIPKQSARLSVSGYKVNDFLFVSNAETFARRIPTTRVPDFIDYFTSPKGFTRAEHGHRGPTSCFRNRQTFKDQQALLSWTL</sequence>
<keyword evidence="1" id="KW-0732">Signal</keyword>
<keyword evidence="3" id="KW-1185">Reference proteome</keyword>